<organism evidence="7 8">
    <name type="scientific">Emiliania huxleyi (strain CCMP1516)</name>
    <dbReference type="NCBI Taxonomy" id="280463"/>
    <lineage>
        <taxon>Eukaryota</taxon>
        <taxon>Haptista</taxon>
        <taxon>Haptophyta</taxon>
        <taxon>Prymnesiophyceae</taxon>
        <taxon>Isochrysidales</taxon>
        <taxon>Noelaerhabdaceae</taxon>
        <taxon>Emiliania</taxon>
    </lineage>
</organism>
<dbReference type="GO" id="GO:0010468">
    <property type="term" value="P:regulation of gene expression"/>
    <property type="evidence" value="ECO:0007669"/>
    <property type="project" value="UniProtKB-ARBA"/>
</dbReference>
<dbReference type="Pfam" id="PF08598">
    <property type="entry name" value="Sds3"/>
    <property type="match status" value="1"/>
</dbReference>
<sequence length="273" mass="29442">MSLRYSVRRGNPGDEARVGDADADEGASSSGWKAEIESITNGTHPALVAELASHKATMQQQITQAEALKNAQTKNVLALFECDKKQVDDEYKAQLEFFQSRLIDSLEQKQRAMARQVGFKHGRRPADPAKGDAKGGEGDAKRAKNVDHYTVRSAAMASGDAHGGNEVWYDRSRLQLHCHGHSFERNGAVLVYQHGQRLEDEWTISAMNAVETTLRARGACEASDGAKLKVTLSQLRSGRYSLKPPMVPSGSLGLGSRGPALEKGGGRGASALA</sequence>
<evidence type="ECO:0000256" key="5">
    <source>
        <dbReference type="ARBA" id="ARBA00023242"/>
    </source>
</evidence>
<feature type="compositionally biased region" description="Basic and acidic residues" evidence="6">
    <location>
        <begin position="11"/>
        <end position="20"/>
    </location>
</feature>
<dbReference type="AlphaFoldDB" id="A0A0D3KU00"/>
<feature type="region of interest" description="Disordered" evidence="6">
    <location>
        <begin position="116"/>
        <end position="143"/>
    </location>
</feature>
<feature type="region of interest" description="Disordered" evidence="6">
    <location>
        <begin position="243"/>
        <end position="273"/>
    </location>
</feature>
<feature type="region of interest" description="Disordered" evidence="6">
    <location>
        <begin position="1"/>
        <end position="31"/>
    </location>
</feature>
<proteinExistence type="predicted"/>
<evidence type="ECO:0000256" key="3">
    <source>
        <dbReference type="ARBA" id="ARBA00023015"/>
    </source>
</evidence>
<keyword evidence="5" id="KW-0539">Nucleus</keyword>
<comment type="subcellular location">
    <subcellularLocation>
        <location evidence="1">Nucleus</location>
    </subcellularLocation>
</comment>
<dbReference type="PaxDb" id="2903-EOD12368"/>
<accession>A0A0D3KU00</accession>
<dbReference type="GO" id="GO:0005654">
    <property type="term" value="C:nucleoplasm"/>
    <property type="evidence" value="ECO:0007669"/>
    <property type="project" value="UniProtKB-ARBA"/>
</dbReference>
<evidence type="ECO:0000256" key="1">
    <source>
        <dbReference type="ARBA" id="ARBA00004123"/>
    </source>
</evidence>
<dbReference type="EnsemblProtists" id="EOD12368">
    <property type="protein sequence ID" value="EOD12368"/>
    <property type="gene ID" value="EMIHUDRAFT_213584"/>
</dbReference>
<feature type="compositionally biased region" description="Basic and acidic residues" evidence="6">
    <location>
        <begin position="124"/>
        <end position="143"/>
    </location>
</feature>
<keyword evidence="2" id="KW-0678">Repressor</keyword>
<evidence type="ECO:0000256" key="4">
    <source>
        <dbReference type="ARBA" id="ARBA00023163"/>
    </source>
</evidence>
<dbReference type="GeneID" id="17258563"/>
<dbReference type="RefSeq" id="XP_005791664.1">
    <property type="nucleotide sequence ID" value="XM_005791607.1"/>
</dbReference>
<keyword evidence="3" id="KW-0805">Transcription regulation</keyword>
<keyword evidence="4" id="KW-0804">Transcription</keyword>
<evidence type="ECO:0000256" key="2">
    <source>
        <dbReference type="ARBA" id="ARBA00022491"/>
    </source>
</evidence>
<keyword evidence="8" id="KW-1185">Reference proteome</keyword>
<evidence type="ECO:0000313" key="8">
    <source>
        <dbReference type="Proteomes" id="UP000013827"/>
    </source>
</evidence>
<name>A0A0D3KU00_EMIH1</name>
<reference evidence="8" key="1">
    <citation type="journal article" date="2013" name="Nature">
        <title>Pan genome of the phytoplankton Emiliania underpins its global distribution.</title>
        <authorList>
            <person name="Read B.A."/>
            <person name="Kegel J."/>
            <person name="Klute M.J."/>
            <person name="Kuo A."/>
            <person name="Lefebvre S.C."/>
            <person name="Maumus F."/>
            <person name="Mayer C."/>
            <person name="Miller J."/>
            <person name="Monier A."/>
            <person name="Salamov A."/>
            <person name="Young J."/>
            <person name="Aguilar M."/>
            <person name="Claverie J.M."/>
            <person name="Frickenhaus S."/>
            <person name="Gonzalez K."/>
            <person name="Herman E.K."/>
            <person name="Lin Y.C."/>
            <person name="Napier J."/>
            <person name="Ogata H."/>
            <person name="Sarno A.F."/>
            <person name="Shmutz J."/>
            <person name="Schroeder D."/>
            <person name="de Vargas C."/>
            <person name="Verret F."/>
            <person name="von Dassow P."/>
            <person name="Valentin K."/>
            <person name="Van de Peer Y."/>
            <person name="Wheeler G."/>
            <person name="Dacks J.B."/>
            <person name="Delwiche C.F."/>
            <person name="Dyhrman S.T."/>
            <person name="Glockner G."/>
            <person name="John U."/>
            <person name="Richards T."/>
            <person name="Worden A.Z."/>
            <person name="Zhang X."/>
            <person name="Grigoriev I.V."/>
            <person name="Allen A.E."/>
            <person name="Bidle K."/>
            <person name="Borodovsky M."/>
            <person name="Bowler C."/>
            <person name="Brownlee C."/>
            <person name="Cock J.M."/>
            <person name="Elias M."/>
            <person name="Gladyshev V.N."/>
            <person name="Groth M."/>
            <person name="Guda C."/>
            <person name="Hadaegh A."/>
            <person name="Iglesias-Rodriguez M.D."/>
            <person name="Jenkins J."/>
            <person name="Jones B.M."/>
            <person name="Lawson T."/>
            <person name="Leese F."/>
            <person name="Lindquist E."/>
            <person name="Lobanov A."/>
            <person name="Lomsadze A."/>
            <person name="Malik S.B."/>
            <person name="Marsh M.E."/>
            <person name="Mackinder L."/>
            <person name="Mock T."/>
            <person name="Mueller-Roeber B."/>
            <person name="Pagarete A."/>
            <person name="Parker M."/>
            <person name="Probert I."/>
            <person name="Quesneville H."/>
            <person name="Raines C."/>
            <person name="Rensing S.A."/>
            <person name="Riano-Pachon D.M."/>
            <person name="Richier S."/>
            <person name="Rokitta S."/>
            <person name="Shiraiwa Y."/>
            <person name="Soanes D.M."/>
            <person name="van der Giezen M."/>
            <person name="Wahlund T.M."/>
            <person name="Williams B."/>
            <person name="Wilson W."/>
            <person name="Wolfe G."/>
            <person name="Wurch L.L."/>
        </authorList>
    </citation>
    <scope>NUCLEOTIDE SEQUENCE</scope>
</reference>
<protein>
    <submittedName>
        <fullName evidence="7">Uncharacterized protein</fullName>
    </submittedName>
</protein>
<dbReference type="GeneID" id="17284505"/>
<dbReference type="InterPro" id="IPR013907">
    <property type="entry name" value="Sds3"/>
</dbReference>
<dbReference type="HOGENOM" id="CLU_1020947_0_0_1"/>
<dbReference type="KEGG" id="ehx:EMIHUDRAFT_223735"/>
<dbReference type="KEGG" id="ehx:EMIHUDRAFT_213584"/>
<evidence type="ECO:0000256" key="6">
    <source>
        <dbReference type="SAM" id="MobiDB-lite"/>
    </source>
</evidence>
<dbReference type="EnsemblProtists" id="EOD39235">
    <property type="protein sequence ID" value="EOD39235"/>
    <property type="gene ID" value="EMIHUDRAFT_223735"/>
</dbReference>
<evidence type="ECO:0000313" key="7">
    <source>
        <dbReference type="EnsemblProtists" id="EOD39235"/>
    </source>
</evidence>
<dbReference type="Proteomes" id="UP000013827">
    <property type="component" value="Unassembled WGS sequence"/>
</dbReference>
<reference evidence="7" key="2">
    <citation type="submission" date="2024-10" db="UniProtKB">
        <authorList>
            <consortium name="EnsemblProtists"/>
        </authorList>
    </citation>
    <scope>IDENTIFICATION</scope>
</reference>
<dbReference type="RefSeq" id="XP_005764797.1">
    <property type="nucleotide sequence ID" value="XM_005764740.1"/>
</dbReference>